<comment type="caution">
    <text evidence="1">The sequence shown here is derived from an EMBL/GenBank/DDBJ whole genome shotgun (WGS) entry which is preliminary data.</text>
</comment>
<protein>
    <submittedName>
        <fullName evidence="1">Type II toxin-antitoxin system HicA family toxin</fullName>
    </submittedName>
</protein>
<name>A0A5R9KSW3_9BACT</name>
<accession>A0A5R9KSW3</accession>
<keyword evidence="2" id="KW-1185">Reference proteome</keyword>
<dbReference type="OrthoDB" id="129814at2"/>
<dbReference type="EMBL" id="VCEJ01000005">
    <property type="protein sequence ID" value="TLU99290.1"/>
    <property type="molecule type" value="Genomic_DNA"/>
</dbReference>
<proteinExistence type="predicted"/>
<sequence>MGKFDKLILKLLSGSADNNFSFEDLRLILLKLGFTEKTTGGSHRIFYMENVLEIVNIQPDGNKAKPYQVKQVRSIVLKYKLVNYE</sequence>
<dbReference type="RefSeq" id="WP_138367580.1">
    <property type="nucleotide sequence ID" value="NZ_VCEJ01000005.1"/>
</dbReference>
<dbReference type="AlphaFoldDB" id="A0A5R9KSW3"/>
<organism evidence="1 2">
    <name type="scientific">Dyadobacter luticola</name>
    <dbReference type="NCBI Taxonomy" id="1979387"/>
    <lineage>
        <taxon>Bacteria</taxon>
        <taxon>Pseudomonadati</taxon>
        <taxon>Bacteroidota</taxon>
        <taxon>Cytophagia</taxon>
        <taxon>Cytophagales</taxon>
        <taxon>Spirosomataceae</taxon>
        <taxon>Dyadobacter</taxon>
    </lineage>
</organism>
<dbReference type="Pfam" id="PF07927">
    <property type="entry name" value="HicA_toxin"/>
    <property type="match status" value="1"/>
</dbReference>
<gene>
    <name evidence="1" type="ORF">FEN17_22250</name>
</gene>
<dbReference type="SUPFAM" id="SSF54786">
    <property type="entry name" value="YcfA/nrd intein domain"/>
    <property type="match status" value="1"/>
</dbReference>
<dbReference type="GO" id="GO:0003729">
    <property type="term" value="F:mRNA binding"/>
    <property type="evidence" value="ECO:0007669"/>
    <property type="project" value="InterPro"/>
</dbReference>
<reference evidence="1 2" key="1">
    <citation type="submission" date="2019-05" db="EMBL/GenBank/DDBJ databases">
        <authorList>
            <person name="Qu J.-H."/>
        </authorList>
    </citation>
    <scope>NUCLEOTIDE SEQUENCE [LARGE SCALE GENOMIC DNA]</scope>
    <source>
        <strain evidence="1 2">T17</strain>
    </source>
</reference>
<evidence type="ECO:0000313" key="2">
    <source>
        <dbReference type="Proteomes" id="UP000306402"/>
    </source>
</evidence>
<evidence type="ECO:0000313" key="1">
    <source>
        <dbReference type="EMBL" id="TLU99290.1"/>
    </source>
</evidence>
<dbReference type="InterPro" id="IPR012933">
    <property type="entry name" value="HicA_mRNA_interferase"/>
</dbReference>
<dbReference type="Proteomes" id="UP000306402">
    <property type="component" value="Unassembled WGS sequence"/>
</dbReference>